<dbReference type="Proteomes" id="UP000323632">
    <property type="component" value="Unassembled WGS sequence"/>
</dbReference>
<dbReference type="GO" id="GO:0005829">
    <property type="term" value="C:cytosol"/>
    <property type="evidence" value="ECO:0007669"/>
    <property type="project" value="TreeGrafter"/>
</dbReference>
<dbReference type="InterPro" id="IPR014710">
    <property type="entry name" value="RmlC-like_jellyroll"/>
</dbReference>
<dbReference type="Pfam" id="PF13545">
    <property type="entry name" value="HTH_Crp_2"/>
    <property type="match status" value="1"/>
</dbReference>
<gene>
    <name evidence="6" type="ORF">F0919_05530</name>
</gene>
<dbReference type="SMART" id="SM00100">
    <property type="entry name" value="cNMP"/>
    <property type="match status" value="1"/>
</dbReference>
<reference evidence="6 7" key="1">
    <citation type="submission" date="2019-09" db="EMBL/GenBank/DDBJ databases">
        <title>Genome sequence and assembly of Taibaiella sp.</title>
        <authorList>
            <person name="Chhetri G."/>
        </authorList>
    </citation>
    <scope>NUCLEOTIDE SEQUENCE [LARGE SCALE GENOMIC DNA]</scope>
    <source>
        <strain evidence="6 7">KVB11</strain>
    </source>
</reference>
<sequence length="239" mass="27853">MSMENHLLIIRQNDFLAQLSDDDYENLDIAHNIVLAEKSSYIYFDAHQIDKLYFVKEGLVRIGNVDNEGNEFIRDILQPGDVFGQVNLMPDNLRGEFAQAYKSDVALCSFTIQRFERLLGQRPDLAITFAKKVGLRMRRIENRLLNLLQKDVRTRVLYFFWTLVAQNGESDLNTFVLPNYLTHDDIARLTGTSRQTVTMLINQFAAEGLLEVDRQTIKLHDIKLWRKRPKSDKQSLPYR</sequence>
<keyword evidence="7" id="KW-1185">Reference proteome</keyword>
<dbReference type="InterPro" id="IPR050397">
    <property type="entry name" value="Env_Response_Regulators"/>
</dbReference>
<dbReference type="InterPro" id="IPR018490">
    <property type="entry name" value="cNMP-bd_dom_sf"/>
</dbReference>
<comment type="caution">
    <text evidence="6">The sequence shown here is derived from an EMBL/GenBank/DDBJ whole genome shotgun (WGS) entry which is preliminary data.</text>
</comment>
<protein>
    <submittedName>
        <fullName evidence="6">Crp/Fnr family transcriptional regulator</fullName>
    </submittedName>
</protein>
<dbReference type="AlphaFoldDB" id="A0A5M6CQ86"/>
<keyword evidence="1" id="KW-0805">Transcription regulation</keyword>
<evidence type="ECO:0000313" key="6">
    <source>
        <dbReference type="EMBL" id="KAA5537133.1"/>
    </source>
</evidence>
<dbReference type="Gene3D" id="2.60.120.10">
    <property type="entry name" value="Jelly Rolls"/>
    <property type="match status" value="1"/>
</dbReference>
<organism evidence="6 7">
    <name type="scientific">Taibaiella lutea</name>
    <dbReference type="NCBI Taxonomy" id="2608001"/>
    <lineage>
        <taxon>Bacteria</taxon>
        <taxon>Pseudomonadati</taxon>
        <taxon>Bacteroidota</taxon>
        <taxon>Chitinophagia</taxon>
        <taxon>Chitinophagales</taxon>
        <taxon>Chitinophagaceae</taxon>
        <taxon>Taibaiella</taxon>
    </lineage>
</organism>
<dbReference type="PROSITE" id="PS50042">
    <property type="entry name" value="CNMP_BINDING_3"/>
    <property type="match status" value="1"/>
</dbReference>
<dbReference type="CDD" id="cd00038">
    <property type="entry name" value="CAP_ED"/>
    <property type="match status" value="1"/>
</dbReference>
<feature type="domain" description="Cyclic nucleotide-binding" evidence="4">
    <location>
        <begin position="15"/>
        <end position="120"/>
    </location>
</feature>
<accession>A0A5M6CQ86</accession>
<dbReference type="GO" id="GO:0003677">
    <property type="term" value="F:DNA binding"/>
    <property type="evidence" value="ECO:0007669"/>
    <property type="project" value="UniProtKB-KW"/>
</dbReference>
<dbReference type="InterPro" id="IPR036388">
    <property type="entry name" value="WH-like_DNA-bd_sf"/>
</dbReference>
<dbReference type="InterPro" id="IPR012318">
    <property type="entry name" value="HTH_CRP"/>
</dbReference>
<proteinExistence type="predicted"/>
<keyword evidence="3" id="KW-0804">Transcription</keyword>
<dbReference type="SUPFAM" id="SSF46785">
    <property type="entry name" value="Winged helix' DNA-binding domain"/>
    <property type="match status" value="1"/>
</dbReference>
<dbReference type="SMART" id="SM00419">
    <property type="entry name" value="HTH_CRP"/>
    <property type="match status" value="1"/>
</dbReference>
<evidence type="ECO:0000256" key="3">
    <source>
        <dbReference type="ARBA" id="ARBA00023163"/>
    </source>
</evidence>
<dbReference type="InterPro" id="IPR000595">
    <property type="entry name" value="cNMP-bd_dom"/>
</dbReference>
<feature type="domain" description="HTH crp-type" evidence="5">
    <location>
        <begin position="150"/>
        <end position="223"/>
    </location>
</feature>
<evidence type="ECO:0000259" key="5">
    <source>
        <dbReference type="PROSITE" id="PS51063"/>
    </source>
</evidence>
<evidence type="ECO:0000313" key="7">
    <source>
        <dbReference type="Proteomes" id="UP000323632"/>
    </source>
</evidence>
<dbReference type="EMBL" id="VWSH01000001">
    <property type="protein sequence ID" value="KAA5537133.1"/>
    <property type="molecule type" value="Genomic_DNA"/>
</dbReference>
<evidence type="ECO:0000256" key="2">
    <source>
        <dbReference type="ARBA" id="ARBA00023125"/>
    </source>
</evidence>
<keyword evidence="2" id="KW-0238">DNA-binding</keyword>
<dbReference type="PANTHER" id="PTHR24567:SF74">
    <property type="entry name" value="HTH-TYPE TRANSCRIPTIONAL REGULATOR ARCR"/>
    <property type="match status" value="1"/>
</dbReference>
<dbReference type="Gene3D" id="1.10.10.10">
    <property type="entry name" value="Winged helix-like DNA-binding domain superfamily/Winged helix DNA-binding domain"/>
    <property type="match status" value="1"/>
</dbReference>
<dbReference type="PANTHER" id="PTHR24567">
    <property type="entry name" value="CRP FAMILY TRANSCRIPTIONAL REGULATORY PROTEIN"/>
    <property type="match status" value="1"/>
</dbReference>
<dbReference type="Pfam" id="PF00027">
    <property type="entry name" value="cNMP_binding"/>
    <property type="match status" value="1"/>
</dbReference>
<dbReference type="InterPro" id="IPR036390">
    <property type="entry name" value="WH_DNA-bd_sf"/>
</dbReference>
<name>A0A5M6CQ86_9BACT</name>
<dbReference type="PROSITE" id="PS51063">
    <property type="entry name" value="HTH_CRP_2"/>
    <property type="match status" value="1"/>
</dbReference>
<dbReference type="GO" id="GO:0003700">
    <property type="term" value="F:DNA-binding transcription factor activity"/>
    <property type="evidence" value="ECO:0007669"/>
    <property type="project" value="TreeGrafter"/>
</dbReference>
<dbReference type="SUPFAM" id="SSF51206">
    <property type="entry name" value="cAMP-binding domain-like"/>
    <property type="match status" value="1"/>
</dbReference>
<evidence type="ECO:0000256" key="1">
    <source>
        <dbReference type="ARBA" id="ARBA00023015"/>
    </source>
</evidence>
<evidence type="ECO:0000259" key="4">
    <source>
        <dbReference type="PROSITE" id="PS50042"/>
    </source>
</evidence>